<accession>A0A517L1R7</accession>
<protein>
    <submittedName>
        <fullName evidence="2">Uncharacterized protein</fullName>
    </submittedName>
</protein>
<organism evidence="2 3">
    <name type="scientific">Venturia effusa</name>
    <dbReference type="NCBI Taxonomy" id="50376"/>
    <lineage>
        <taxon>Eukaryota</taxon>
        <taxon>Fungi</taxon>
        <taxon>Dikarya</taxon>
        <taxon>Ascomycota</taxon>
        <taxon>Pezizomycotina</taxon>
        <taxon>Dothideomycetes</taxon>
        <taxon>Pleosporomycetidae</taxon>
        <taxon>Venturiales</taxon>
        <taxon>Venturiaceae</taxon>
        <taxon>Venturia</taxon>
    </lineage>
</organism>
<reference evidence="2 3" key="1">
    <citation type="submission" date="2019-07" db="EMBL/GenBank/DDBJ databases">
        <title>Finished genome of Venturia effusa.</title>
        <authorList>
            <person name="Young C.A."/>
            <person name="Cox M.P."/>
            <person name="Ganley A.R.D."/>
            <person name="David W.J."/>
        </authorList>
    </citation>
    <scope>NUCLEOTIDE SEQUENCE [LARGE SCALE GENOMIC DNA]</scope>
    <source>
        <strain evidence="3">albino</strain>
    </source>
</reference>
<name>A0A517L1R7_9PEZI</name>
<feature type="compositionally biased region" description="Basic and acidic residues" evidence="1">
    <location>
        <begin position="205"/>
        <end position="225"/>
    </location>
</feature>
<dbReference type="OrthoDB" id="3937141at2759"/>
<dbReference type="Proteomes" id="UP000316270">
    <property type="component" value="Chromosome 3"/>
</dbReference>
<feature type="region of interest" description="Disordered" evidence="1">
    <location>
        <begin position="198"/>
        <end position="225"/>
    </location>
</feature>
<keyword evidence="3" id="KW-1185">Reference proteome</keyword>
<gene>
    <name evidence="2" type="ORF">FKW77_008224</name>
</gene>
<evidence type="ECO:0000313" key="2">
    <source>
        <dbReference type="EMBL" id="QDS69577.1"/>
    </source>
</evidence>
<sequence length="389" mass="43303">MAIVKHPHEASAVTLESKHQRYDRLRRLFGIRRLGDLFPPGSTPNGAAHDPAYCSGDVLRDLCQIGEYLRMKGVGRRERRERVRKEFRAGEIVQHREIREMLSRVKKNEFEERLKNMKREPGLEEGEDDKMLVSTSNVRDESVFTTPALAFTGKGTNANAFMSDTQTANPRMEGNEETEEVKYADTPAFATAEQIRASFQRKRRDGSPNKPKRDQSVIEIKEESLSADSTDHFAIESVNHISNTTPRRNRVSNKNPLTPHSARRIAQDSNTAVAMVAARTVDEDDGDGLDDSAGKLREVTEFVENLDIMIENAQMKLRGEDVFGTDSLLTAARDLIEEILGAGRSGKEKGEIGLASRVSTGLFASGGVGTRFFTERESVMDGESSEDGV</sequence>
<dbReference type="EMBL" id="CP042187">
    <property type="protein sequence ID" value="QDS69577.1"/>
    <property type="molecule type" value="Genomic_DNA"/>
</dbReference>
<proteinExistence type="predicted"/>
<evidence type="ECO:0000256" key="1">
    <source>
        <dbReference type="SAM" id="MobiDB-lite"/>
    </source>
</evidence>
<dbReference type="AlphaFoldDB" id="A0A517L1R7"/>
<evidence type="ECO:0000313" key="3">
    <source>
        <dbReference type="Proteomes" id="UP000316270"/>
    </source>
</evidence>